<sequence length="73" mass="8097">MAFTACMHMVNHCVTTGHTGFASQMQATHYEMLRPEASCDRAFFSRAWVGRCLLVLPTSSSRGISASDWGRDL</sequence>
<evidence type="ECO:0000313" key="1">
    <source>
        <dbReference type="EMBL" id="KCW64408.1"/>
    </source>
</evidence>
<reference evidence="1" key="1">
    <citation type="submission" date="2013-07" db="EMBL/GenBank/DDBJ databases">
        <title>The genome of Eucalyptus grandis.</title>
        <authorList>
            <person name="Schmutz J."/>
            <person name="Hayes R."/>
            <person name="Myburg A."/>
            <person name="Tuskan G."/>
            <person name="Grattapaglia D."/>
            <person name="Rokhsar D.S."/>
        </authorList>
    </citation>
    <scope>NUCLEOTIDE SEQUENCE</scope>
    <source>
        <tissue evidence="1">Leaf extractions</tissue>
    </source>
</reference>
<accession>A0A059BE67</accession>
<dbReference type="AlphaFoldDB" id="A0A059BE67"/>
<dbReference type="EMBL" id="KK198759">
    <property type="protein sequence ID" value="KCW64408.1"/>
    <property type="molecule type" value="Genomic_DNA"/>
</dbReference>
<protein>
    <submittedName>
        <fullName evidence="1">Uncharacterized protein</fullName>
    </submittedName>
</protein>
<name>A0A059BE67_EUCGR</name>
<proteinExistence type="predicted"/>
<gene>
    <name evidence="1" type="ORF">EUGRSUZ_G02029</name>
</gene>
<dbReference type="Gramene" id="KCW64408">
    <property type="protein sequence ID" value="KCW64408"/>
    <property type="gene ID" value="EUGRSUZ_G02029"/>
</dbReference>
<organism evidence="1">
    <name type="scientific">Eucalyptus grandis</name>
    <name type="common">Flooded gum</name>
    <dbReference type="NCBI Taxonomy" id="71139"/>
    <lineage>
        <taxon>Eukaryota</taxon>
        <taxon>Viridiplantae</taxon>
        <taxon>Streptophyta</taxon>
        <taxon>Embryophyta</taxon>
        <taxon>Tracheophyta</taxon>
        <taxon>Spermatophyta</taxon>
        <taxon>Magnoliopsida</taxon>
        <taxon>eudicotyledons</taxon>
        <taxon>Gunneridae</taxon>
        <taxon>Pentapetalae</taxon>
        <taxon>rosids</taxon>
        <taxon>malvids</taxon>
        <taxon>Myrtales</taxon>
        <taxon>Myrtaceae</taxon>
        <taxon>Myrtoideae</taxon>
        <taxon>Eucalypteae</taxon>
        <taxon>Eucalyptus</taxon>
    </lineage>
</organism>
<dbReference type="InParanoid" id="A0A059BE67"/>